<dbReference type="Proteomes" id="UP000240800">
    <property type="component" value="Unassembled WGS sequence"/>
</dbReference>
<sequence>MMRFLLPLLLALAGLGAGVGAGLFLRPAAEAPSADDATGGEGAAAAAADAHAPAADPAGEGHSGTPEEQPEYAKLNNQFIVPIIEDGRVASMVILSLSLEVPPGGTEQVYAVEPKLRDGMLSVLFDHANAGGFRGAFTEAANLVALRRALLEVARSVLGPTAIDVLITDIMRQDS</sequence>
<comment type="caution">
    <text evidence="2">The sequence shown here is derived from an EMBL/GenBank/DDBJ whole genome shotgun (WGS) entry which is preliminary data.</text>
</comment>
<evidence type="ECO:0000256" key="1">
    <source>
        <dbReference type="SAM" id="MobiDB-lite"/>
    </source>
</evidence>
<keyword evidence="3" id="KW-1185">Reference proteome</keyword>
<evidence type="ECO:0008006" key="4">
    <source>
        <dbReference type="Google" id="ProtNLM"/>
    </source>
</evidence>
<name>A0ABX5J4Q1_9RHOB</name>
<organism evidence="2 3">
    <name type="scientific">Cereibacter johrii</name>
    <dbReference type="NCBI Taxonomy" id="445629"/>
    <lineage>
        <taxon>Bacteria</taxon>
        <taxon>Pseudomonadati</taxon>
        <taxon>Pseudomonadota</taxon>
        <taxon>Alphaproteobacteria</taxon>
        <taxon>Rhodobacterales</taxon>
        <taxon>Paracoccaceae</taxon>
        <taxon>Cereibacter</taxon>
    </lineage>
</organism>
<proteinExistence type="predicted"/>
<gene>
    <name evidence="2" type="ORF">C8J29_10593</name>
</gene>
<evidence type="ECO:0000313" key="2">
    <source>
        <dbReference type="EMBL" id="PTM77576.1"/>
    </source>
</evidence>
<feature type="compositionally biased region" description="Low complexity" evidence="1">
    <location>
        <begin position="43"/>
        <end position="60"/>
    </location>
</feature>
<dbReference type="EMBL" id="PZZW01000005">
    <property type="protein sequence ID" value="PTM77576.1"/>
    <property type="molecule type" value="Genomic_DNA"/>
</dbReference>
<feature type="region of interest" description="Disordered" evidence="1">
    <location>
        <begin position="32"/>
        <end position="69"/>
    </location>
</feature>
<protein>
    <recommendedName>
        <fullName evidence="4">Flagellar protein FliL</fullName>
    </recommendedName>
</protein>
<dbReference type="RefSeq" id="WP_069331066.1">
    <property type="nucleotide sequence ID" value="NZ_MABH01000075.1"/>
</dbReference>
<reference evidence="2 3" key="1">
    <citation type="submission" date="2018-04" db="EMBL/GenBank/DDBJ databases">
        <title>Genomic Encyclopedia of Type Strains, Phase III (KMG-III): the genomes of soil and plant-associated and newly described type strains.</title>
        <authorList>
            <person name="Whitman W."/>
        </authorList>
    </citation>
    <scope>NUCLEOTIDE SEQUENCE [LARGE SCALE GENOMIC DNA]</scope>
    <source>
        <strain evidence="2 3">JA192</strain>
    </source>
</reference>
<evidence type="ECO:0000313" key="3">
    <source>
        <dbReference type="Proteomes" id="UP000240800"/>
    </source>
</evidence>
<accession>A0ABX5J4Q1</accession>